<proteinExistence type="predicted"/>
<reference evidence="2 3" key="1">
    <citation type="submission" date="2019-05" db="EMBL/GenBank/DDBJ databases">
        <title>Another draft genome of Portunus trituberculatus and its Hox gene families provides insights of decapod evolution.</title>
        <authorList>
            <person name="Jeong J.-H."/>
            <person name="Song I."/>
            <person name="Kim S."/>
            <person name="Choi T."/>
            <person name="Kim D."/>
            <person name="Ryu S."/>
            <person name="Kim W."/>
        </authorList>
    </citation>
    <scope>NUCLEOTIDE SEQUENCE [LARGE SCALE GENOMIC DNA]</scope>
    <source>
        <tissue evidence="2">Muscle</tissue>
    </source>
</reference>
<dbReference type="EMBL" id="VSRR010001633">
    <property type="protein sequence ID" value="MPC26676.1"/>
    <property type="molecule type" value="Genomic_DNA"/>
</dbReference>
<dbReference type="AlphaFoldDB" id="A0A5B7E0G6"/>
<organism evidence="2 3">
    <name type="scientific">Portunus trituberculatus</name>
    <name type="common">Swimming crab</name>
    <name type="synonym">Neptunus trituberculatus</name>
    <dbReference type="NCBI Taxonomy" id="210409"/>
    <lineage>
        <taxon>Eukaryota</taxon>
        <taxon>Metazoa</taxon>
        <taxon>Ecdysozoa</taxon>
        <taxon>Arthropoda</taxon>
        <taxon>Crustacea</taxon>
        <taxon>Multicrustacea</taxon>
        <taxon>Malacostraca</taxon>
        <taxon>Eumalacostraca</taxon>
        <taxon>Eucarida</taxon>
        <taxon>Decapoda</taxon>
        <taxon>Pleocyemata</taxon>
        <taxon>Brachyura</taxon>
        <taxon>Eubrachyura</taxon>
        <taxon>Portunoidea</taxon>
        <taxon>Portunidae</taxon>
        <taxon>Portuninae</taxon>
        <taxon>Portunus</taxon>
    </lineage>
</organism>
<evidence type="ECO:0000313" key="2">
    <source>
        <dbReference type="EMBL" id="MPC26676.1"/>
    </source>
</evidence>
<dbReference type="Proteomes" id="UP000324222">
    <property type="component" value="Unassembled WGS sequence"/>
</dbReference>
<evidence type="ECO:0000313" key="3">
    <source>
        <dbReference type="Proteomes" id="UP000324222"/>
    </source>
</evidence>
<evidence type="ECO:0000256" key="1">
    <source>
        <dbReference type="SAM" id="Phobius"/>
    </source>
</evidence>
<accession>A0A5B7E0G6</accession>
<keyword evidence="1" id="KW-0472">Membrane</keyword>
<feature type="transmembrane region" description="Helical" evidence="1">
    <location>
        <begin position="16"/>
        <end position="43"/>
    </location>
</feature>
<keyword evidence="1" id="KW-0812">Transmembrane</keyword>
<keyword evidence="3" id="KW-1185">Reference proteome</keyword>
<name>A0A5B7E0G6_PORTR</name>
<protein>
    <submittedName>
        <fullName evidence="2">Uncharacterized protein</fullName>
    </submittedName>
</protein>
<comment type="caution">
    <text evidence="2">The sequence shown here is derived from an EMBL/GenBank/DDBJ whole genome shotgun (WGS) entry which is preliminary data.</text>
</comment>
<gene>
    <name evidence="2" type="ORF">E2C01_019823</name>
</gene>
<sequence length="220" mass="24835">MKRKDSLRLRRSCRNLLVVVVLVRWWICCVRVCWLVVAVPWGMSCEAATDSSASGCGMISTYYLPISCCISEERTITTLHQNRTLMPKFLSDSASPPPSSCILQHPSFLHHGRAHRYKSALHTHQWELSWHYQQSIPLPAALLSSATEVILGFVPAAKHHDQALAGTTGNPLLNVSTEGSTSRSWSNHHNWWYDLRLEGREGQCSRLDPDWDRGSNFLPS</sequence>
<keyword evidence="1" id="KW-1133">Transmembrane helix</keyword>